<dbReference type="EMBL" id="KY000071">
    <property type="protein sequence ID" value="ASK48873.1"/>
    <property type="molecule type" value="Genomic_DNA"/>
</dbReference>
<reference evidence="2" key="1">
    <citation type="submission" date="2016-10" db="EMBL/GenBank/DDBJ databases">
        <title>Agrobacterium Ti plasmids: Classification based on T-DNA and Vir regions organization.</title>
        <authorList>
            <person name="Nabi N."/>
            <person name="Vial L."/>
            <person name="Ben Hafsa A."/>
            <person name="Chapulliot D."/>
            <person name="Berard A."/>
            <person name="Chauveau A."/>
            <person name="Le Paslier M.-C."/>
            <person name="Harzallah Skhiri F."/>
            <person name="Brunel D."/>
            <person name="Nesme X."/>
            <person name="Chaouachi M."/>
        </authorList>
    </citation>
    <scope>NUCLEOTIDE SEQUENCE</scope>
    <source>
        <strain evidence="2">Tun183</strain>
        <plasmid evidence="2">pTi_Tun183</plasmid>
    </source>
</reference>
<organism evidence="2">
    <name type="scientific">Agrobacterium tumefaciens</name>
    <dbReference type="NCBI Taxonomy" id="358"/>
    <lineage>
        <taxon>Bacteria</taxon>
        <taxon>Pseudomonadati</taxon>
        <taxon>Pseudomonadota</taxon>
        <taxon>Alphaproteobacteria</taxon>
        <taxon>Hyphomicrobiales</taxon>
        <taxon>Rhizobiaceae</taxon>
        <taxon>Rhizobium/Agrobacterium group</taxon>
        <taxon>Agrobacterium</taxon>
        <taxon>Agrobacterium tumefaciens complex</taxon>
    </lineage>
</organism>
<feature type="compositionally biased region" description="Low complexity" evidence="1">
    <location>
        <begin position="93"/>
        <end position="107"/>
    </location>
</feature>
<evidence type="ECO:0000256" key="1">
    <source>
        <dbReference type="SAM" id="MobiDB-lite"/>
    </source>
</evidence>
<proteinExistence type="predicted"/>
<dbReference type="AlphaFoldDB" id="A0A2Z2Q1T8"/>
<feature type="region of interest" description="Disordered" evidence="1">
    <location>
        <begin position="85"/>
        <end position="107"/>
    </location>
</feature>
<name>A0A2Z2Q1T8_AGRTU</name>
<geneLocation type="plasmid" evidence="2">
    <name>pTi_Tun183</name>
</geneLocation>
<accession>A0A2Z2Q1T8</accession>
<protein>
    <submittedName>
        <fullName evidence="2">Uncharacterized protein</fullName>
    </submittedName>
</protein>
<evidence type="ECO:0000313" key="2">
    <source>
        <dbReference type="EMBL" id="ASK48873.1"/>
    </source>
</evidence>
<keyword evidence="2" id="KW-0614">Plasmid</keyword>
<sequence length="107" mass="12045">MLRCSRWLEQLSIDFPKQQKKILPETIVIMSEINQAGSDRQELGKGEKNMTDFNEMSGGVENLAANSPVFRKPAKRVDIRSILPAGRRGQDAGGQRSSLLAHRLLRR</sequence>